<dbReference type="InterPro" id="IPR002547">
    <property type="entry name" value="tRNA-bd_dom"/>
</dbReference>
<gene>
    <name evidence="4" type="ORF">LEA_09513</name>
</gene>
<comment type="caution">
    <text evidence="4">The sequence shown here is derived from an EMBL/GenBank/DDBJ whole genome shotgun (WGS) entry which is preliminary data.</text>
</comment>
<dbReference type="InterPro" id="IPR012340">
    <property type="entry name" value="NA-bd_OB-fold"/>
</dbReference>
<feature type="non-terminal residue" evidence="4">
    <location>
        <position position="259"/>
    </location>
</feature>
<dbReference type="Gene3D" id="3.30.56.10">
    <property type="match status" value="1"/>
</dbReference>
<evidence type="ECO:0000256" key="2">
    <source>
        <dbReference type="ARBA" id="ARBA00022884"/>
    </source>
</evidence>
<evidence type="ECO:0000313" key="4">
    <source>
        <dbReference type="EMBL" id="EKC67024.1"/>
    </source>
</evidence>
<dbReference type="NCBIfam" id="NF045760">
    <property type="entry name" value="YtpR"/>
    <property type="match status" value="1"/>
</dbReference>
<accession>K1THJ9</accession>
<dbReference type="Gene3D" id="3.50.40.10">
    <property type="entry name" value="Phenylalanyl-trna Synthetase, Chain B, domain 3"/>
    <property type="match status" value="1"/>
</dbReference>
<dbReference type="GO" id="GO:0000049">
    <property type="term" value="F:tRNA binding"/>
    <property type="evidence" value="ECO:0007669"/>
    <property type="project" value="UniProtKB-KW"/>
</dbReference>
<dbReference type="PROSITE" id="PS50886">
    <property type="entry name" value="TRBD"/>
    <property type="match status" value="1"/>
</dbReference>
<dbReference type="EC" id="6.1.1.20" evidence="4"/>
<dbReference type="SUPFAM" id="SSF50249">
    <property type="entry name" value="Nucleic acid-binding proteins"/>
    <property type="match status" value="1"/>
</dbReference>
<dbReference type="Gene3D" id="2.40.50.140">
    <property type="entry name" value="Nucleic acid-binding proteins"/>
    <property type="match status" value="1"/>
</dbReference>
<dbReference type="GO" id="GO:0004826">
    <property type="term" value="F:phenylalanine-tRNA ligase activity"/>
    <property type="evidence" value="ECO:0007669"/>
    <property type="project" value="UniProtKB-EC"/>
</dbReference>
<evidence type="ECO:0000259" key="3">
    <source>
        <dbReference type="PROSITE" id="PS50886"/>
    </source>
</evidence>
<dbReference type="Pfam" id="PF01588">
    <property type="entry name" value="tRNA_bind"/>
    <property type="match status" value="1"/>
</dbReference>
<keyword evidence="2" id="KW-0694">RNA-binding</keyword>
<keyword evidence="4" id="KW-0436">Ligase</keyword>
<evidence type="ECO:0000256" key="1">
    <source>
        <dbReference type="ARBA" id="ARBA00022555"/>
    </source>
</evidence>
<dbReference type="CDD" id="cd02796">
    <property type="entry name" value="tRNA_bind_bactPheRS"/>
    <property type="match status" value="1"/>
</dbReference>
<dbReference type="InterPro" id="IPR033714">
    <property type="entry name" value="tRNA_bind_bactPheRS"/>
</dbReference>
<protein>
    <submittedName>
        <fullName evidence="4">Phenylalanyl-tRNA synthetase beta subunit</fullName>
        <ecNumber evidence="4">6.1.1.20</ecNumber>
    </submittedName>
</protein>
<reference evidence="4" key="1">
    <citation type="journal article" date="2013" name="Environ. Microbiol.">
        <title>Microbiota from the distal guts of lean and obese adolescents exhibit partial functional redundancy besides clear differences in community structure.</title>
        <authorList>
            <person name="Ferrer M."/>
            <person name="Ruiz A."/>
            <person name="Lanza F."/>
            <person name="Haange S.B."/>
            <person name="Oberbach A."/>
            <person name="Till H."/>
            <person name="Bargiela R."/>
            <person name="Campoy C."/>
            <person name="Segura M.T."/>
            <person name="Richter M."/>
            <person name="von Bergen M."/>
            <person name="Seifert J."/>
            <person name="Suarez A."/>
        </authorList>
    </citation>
    <scope>NUCLEOTIDE SEQUENCE</scope>
</reference>
<sequence length="259" mass="27941">ISYNWLKRYLKTDLSAEEMATILTDIGLEVESFEKIESIRGGLAGVVVGEVLTCTDHPDSDHLHLTTVDVGGEAPLQIVCGAPNCRQGLKVLCATVGAVLYPNGGEEEFKIKRSKIRGVESLGMLCAEDELGIGASHEGIMELPADAKVGQPAREYLKLEDDYVIGIGLTPNRIDAASHIGVARDLAAYLKSQGKPVELQWPDVSAFAVDNRDLKIDVQVKNSEAAPRYAGVTVKNCKIGPSPEWMQNCLRTAGITPKN</sequence>
<dbReference type="SUPFAM" id="SSF56037">
    <property type="entry name" value="PheT/TilS domain"/>
    <property type="match status" value="1"/>
</dbReference>
<name>K1THJ9_9ZZZZ</name>
<dbReference type="InterPro" id="IPR020825">
    <property type="entry name" value="Phe-tRNA_synthase-like_B3/B4"/>
</dbReference>
<keyword evidence="4" id="KW-0030">Aminoacyl-tRNA synthetase</keyword>
<dbReference type="AlphaFoldDB" id="K1THJ9"/>
<organism evidence="4">
    <name type="scientific">human gut metagenome</name>
    <dbReference type="NCBI Taxonomy" id="408170"/>
    <lineage>
        <taxon>unclassified sequences</taxon>
        <taxon>metagenomes</taxon>
        <taxon>organismal metagenomes</taxon>
    </lineage>
</organism>
<proteinExistence type="predicted"/>
<dbReference type="FunFam" id="2.40.50.140:FF:000045">
    <property type="entry name" value="Phenylalanine--tRNA ligase beta subunit"/>
    <property type="match status" value="1"/>
</dbReference>
<dbReference type="EMBL" id="AJWY01006376">
    <property type="protein sequence ID" value="EKC67024.1"/>
    <property type="molecule type" value="Genomic_DNA"/>
</dbReference>
<keyword evidence="1" id="KW-0820">tRNA-binding</keyword>
<feature type="domain" description="TRNA-binding" evidence="3">
    <location>
        <begin position="40"/>
        <end position="154"/>
    </location>
</feature>
<feature type="non-terminal residue" evidence="4">
    <location>
        <position position="1"/>
    </location>
</feature>